<evidence type="ECO:0000256" key="4">
    <source>
        <dbReference type="ARBA" id="ARBA00009982"/>
    </source>
</evidence>
<proteinExistence type="inferred from homology"/>
<dbReference type="NCBIfam" id="TIGR00263">
    <property type="entry name" value="trpB"/>
    <property type="match status" value="1"/>
</dbReference>
<comment type="catalytic activity">
    <reaction evidence="11 12">
        <text>(1S,2R)-1-C-(indol-3-yl)glycerol 3-phosphate + L-serine = D-glyceraldehyde 3-phosphate + L-tryptophan + H2O</text>
        <dbReference type="Rhea" id="RHEA:10532"/>
        <dbReference type="ChEBI" id="CHEBI:15377"/>
        <dbReference type="ChEBI" id="CHEBI:33384"/>
        <dbReference type="ChEBI" id="CHEBI:57912"/>
        <dbReference type="ChEBI" id="CHEBI:58866"/>
        <dbReference type="ChEBI" id="CHEBI:59776"/>
        <dbReference type="EC" id="4.2.1.20"/>
    </reaction>
</comment>
<evidence type="ECO:0000256" key="5">
    <source>
        <dbReference type="ARBA" id="ARBA00011270"/>
    </source>
</evidence>
<organism evidence="14 15">
    <name type="scientific">Psychrosphaera saromensis</name>
    <dbReference type="NCBI Taxonomy" id="716813"/>
    <lineage>
        <taxon>Bacteria</taxon>
        <taxon>Pseudomonadati</taxon>
        <taxon>Pseudomonadota</taxon>
        <taxon>Gammaproteobacteria</taxon>
        <taxon>Alteromonadales</taxon>
        <taxon>Pseudoalteromonadaceae</taxon>
        <taxon>Psychrosphaera</taxon>
    </lineage>
</organism>
<dbReference type="Proteomes" id="UP000239007">
    <property type="component" value="Unassembled WGS sequence"/>
</dbReference>
<dbReference type="PIRSF" id="PIRSF001413">
    <property type="entry name" value="Trp_syn_beta"/>
    <property type="match status" value="1"/>
</dbReference>
<dbReference type="PROSITE" id="PS00168">
    <property type="entry name" value="TRP_SYNTHASE_BETA"/>
    <property type="match status" value="1"/>
</dbReference>
<comment type="function">
    <text evidence="2 12">The beta subunit is responsible for the synthesis of L-tryptophan from indole and L-serine.</text>
</comment>
<keyword evidence="6 12" id="KW-0028">Amino-acid biosynthesis</keyword>
<keyword evidence="15" id="KW-1185">Reference proteome</keyword>
<dbReference type="FunFam" id="3.40.50.1100:FF:000001">
    <property type="entry name" value="Tryptophan synthase beta chain"/>
    <property type="match status" value="1"/>
</dbReference>
<dbReference type="InterPro" id="IPR006653">
    <property type="entry name" value="Trp_synth_b_CS"/>
</dbReference>
<evidence type="ECO:0000256" key="9">
    <source>
        <dbReference type="ARBA" id="ARBA00023141"/>
    </source>
</evidence>
<dbReference type="OrthoDB" id="9766131at2"/>
<dbReference type="PANTHER" id="PTHR48077">
    <property type="entry name" value="TRYPTOPHAN SYNTHASE-RELATED"/>
    <property type="match status" value="1"/>
</dbReference>
<protein>
    <recommendedName>
        <fullName evidence="12">Tryptophan synthase beta chain</fullName>
        <ecNumber evidence="12">4.2.1.20</ecNumber>
    </recommendedName>
</protein>
<keyword evidence="10 12" id="KW-0456">Lyase</keyword>
<name>A0A2S7UW29_9GAMM</name>
<evidence type="ECO:0000256" key="8">
    <source>
        <dbReference type="ARBA" id="ARBA00022898"/>
    </source>
</evidence>
<reference evidence="14 15" key="1">
    <citation type="submission" date="2016-12" db="EMBL/GenBank/DDBJ databases">
        <title>Diversity of luminous bacteria.</title>
        <authorList>
            <person name="Yoshizawa S."/>
            <person name="Kogure K."/>
        </authorList>
    </citation>
    <scope>NUCLEOTIDE SEQUENCE [LARGE SCALE GENOMIC DNA]</scope>
    <source>
        <strain evidence="14 15">SA4-48</strain>
    </source>
</reference>
<evidence type="ECO:0000256" key="2">
    <source>
        <dbReference type="ARBA" id="ARBA00002786"/>
    </source>
</evidence>
<dbReference type="HAMAP" id="MF_00133">
    <property type="entry name" value="Trp_synth_beta"/>
    <property type="match status" value="1"/>
</dbReference>
<evidence type="ECO:0000256" key="7">
    <source>
        <dbReference type="ARBA" id="ARBA00022822"/>
    </source>
</evidence>
<feature type="modified residue" description="N6-(pyridoxal phosphate)lysine" evidence="12">
    <location>
        <position position="102"/>
    </location>
</feature>
<dbReference type="AlphaFoldDB" id="A0A2S7UW29"/>
<dbReference type="InterPro" id="IPR036052">
    <property type="entry name" value="TrpB-like_PALP_sf"/>
</dbReference>
<dbReference type="Pfam" id="PF00291">
    <property type="entry name" value="PALP"/>
    <property type="match status" value="1"/>
</dbReference>
<sequence>MSSYETDRDKTPNGKERKTLDAYFGEYGGMFVPELFVPALEELEQAYIEAIEDPAFVEEFEGLLTNYAGRPTPLTLCKNIVAGTKTKLYLKREDLLHGGAHKTNQVLGQALLTKRMGKKRVIAETGAGQHGVATALACALMGLEARIYMGAKDIDRQQPNVFRMKLMGAEVIPVTSGSGTLKDAVNEAMRDWASTYEDSHYLLGTAAGPHPFPTIVRDFQKMIGEEAKQQVLKAEGRLPDKVIACVGGGSNAIGMFNDFIKEQGVELIGVEPGGHGLETGEHGAALAVIDQGIDSKGILHGAYTHIMQNKDGQIEESYSISAGLDYPAVGPQHAHLKAIGRADYVAINDDEAIDAFQILAKQEGIIPALESSHALAHALKLAKQSPDKEQIILVNLSGRGDKDLTHVHQILGEKFASSDVKSAPKEKK</sequence>
<comment type="cofactor">
    <cofactor evidence="1 12">
        <name>pyridoxal 5'-phosphate</name>
        <dbReference type="ChEBI" id="CHEBI:597326"/>
    </cofactor>
</comment>
<comment type="caution">
    <text evidence="14">The sequence shown here is derived from an EMBL/GenBank/DDBJ whole genome shotgun (WGS) entry which is preliminary data.</text>
</comment>
<evidence type="ECO:0000313" key="15">
    <source>
        <dbReference type="Proteomes" id="UP000239007"/>
    </source>
</evidence>
<dbReference type="InterPro" id="IPR001926">
    <property type="entry name" value="TrpB-like_PALP"/>
</dbReference>
<dbReference type="PANTHER" id="PTHR48077:SF3">
    <property type="entry name" value="TRYPTOPHAN SYNTHASE"/>
    <property type="match status" value="1"/>
</dbReference>
<dbReference type="GO" id="GO:0005737">
    <property type="term" value="C:cytoplasm"/>
    <property type="evidence" value="ECO:0007669"/>
    <property type="project" value="TreeGrafter"/>
</dbReference>
<dbReference type="CDD" id="cd06446">
    <property type="entry name" value="Trp-synth_B"/>
    <property type="match status" value="1"/>
</dbReference>
<dbReference type="InterPro" id="IPR006654">
    <property type="entry name" value="Trp_synth_beta"/>
</dbReference>
<keyword evidence="8 12" id="KW-0663">Pyridoxal phosphate</keyword>
<dbReference type="GO" id="GO:0004834">
    <property type="term" value="F:tryptophan synthase activity"/>
    <property type="evidence" value="ECO:0007669"/>
    <property type="project" value="UniProtKB-UniRule"/>
</dbReference>
<comment type="subunit">
    <text evidence="5 12">Tetramer of two alpha and two beta chains.</text>
</comment>
<evidence type="ECO:0000256" key="12">
    <source>
        <dbReference type="HAMAP-Rule" id="MF_00133"/>
    </source>
</evidence>
<dbReference type="SUPFAM" id="SSF53686">
    <property type="entry name" value="Tryptophan synthase beta subunit-like PLP-dependent enzymes"/>
    <property type="match status" value="1"/>
</dbReference>
<feature type="domain" description="Tryptophan synthase beta chain-like PALP" evidence="13">
    <location>
        <begin position="68"/>
        <end position="394"/>
    </location>
</feature>
<keyword evidence="7 12" id="KW-0822">Tryptophan biosynthesis</keyword>
<evidence type="ECO:0000313" key="14">
    <source>
        <dbReference type="EMBL" id="PQJ54194.1"/>
    </source>
</evidence>
<dbReference type="UniPathway" id="UPA00035">
    <property type="reaction ID" value="UER00044"/>
</dbReference>
<gene>
    <name evidence="12" type="primary">trpB</name>
    <name evidence="14" type="ORF">BTO11_11385</name>
</gene>
<comment type="pathway">
    <text evidence="3 12">Amino-acid biosynthesis; L-tryptophan biosynthesis; L-tryptophan from chorismate: step 5/5.</text>
</comment>
<dbReference type="FunFam" id="3.40.50.1100:FF:000004">
    <property type="entry name" value="Tryptophan synthase beta chain"/>
    <property type="match status" value="1"/>
</dbReference>
<dbReference type="Gene3D" id="3.40.50.1100">
    <property type="match status" value="2"/>
</dbReference>
<dbReference type="RefSeq" id="WP_105052708.1">
    <property type="nucleotide sequence ID" value="NZ_BMYG01000006.1"/>
</dbReference>
<evidence type="ECO:0000256" key="10">
    <source>
        <dbReference type="ARBA" id="ARBA00023239"/>
    </source>
</evidence>
<dbReference type="InterPro" id="IPR023026">
    <property type="entry name" value="Trp_synth_beta/beta-like"/>
</dbReference>
<evidence type="ECO:0000256" key="6">
    <source>
        <dbReference type="ARBA" id="ARBA00022605"/>
    </source>
</evidence>
<evidence type="ECO:0000256" key="1">
    <source>
        <dbReference type="ARBA" id="ARBA00001933"/>
    </source>
</evidence>
<evidence type="ECO:0000256" key="11">
    <source>
        <dbReference type="ARBA" id="ARBA00049047"/>
    </source>
</evidence>
<dbReference type="EMBL" id="MSCH01000003">
    <property type="protein sequence ID" value="PQJ54194.1"/>
    <property type="molecule type" value="Genomic_DNA"/>
</dbReference>
<keyword evidence="9 12" id="KW-0057">Aromatic amino acid biosynthesis</keyword>
<evidence type="ECO:0000259" key="13">
    <source>
        <dbReference type="Pfam" id="PF00291"/>
    </source>
</evidence>
<evidence type="ECO:0000256" key="3">
    <source>
        <dbReference type="ARBA" id="ARBA00004733"/>
    </source>
</evidence>
<dbReference type="EC" id="4.2.1.20" evidence="12"/>
<accession>A0A2S7UW29</accession>
<comment type="similarity">
    <text evidence="4 12">Belongs to the TrpB family.</text>
</comment>